<keyword evidence="7" id="KW-1185">Reference proteome</keyword>
<evidence type="ECO:0000256" key="5">
    <source>
        <dbReference type="SAM" id="Phobius"/>
    </source>
</evidence>
<accession>A0ABM1YEI8</accession>
<evidence type="ECO:0000256" key="4">
    <source>
        <dbReference type="RuleBase" id="RU003718"/>
    </source>
</evidence>
<evidence type="ECO:0000256" key="3">
    <source>
        <dbReference type="ARBA" id="ARBA00022679"/>
    </source>
</evidence>
<dbReference type="RefSeq" id="XP_062704813.1">
    <property type="nucleotide sequence ID" value="XM_062848829.1"/>
</dbReference>
<reference evidence="7" key="1">
    <citation type="journal article" date="2015" name="Proc. Natl. Acad. Sci. U.S.A.">
        <title>Genome sequence of the Asian Tiger mosquito, Aedes albopictus, reveals insights into its biology, genetics, and evolution.</title>
        <authorList>
            <person name="Chen X.G."/>
            <person name="Jiang X."/>
            <person name="Gu J."/>
            <person name="Xu M."/>
            <person name="Wu Y."/>
            <person name="Deng Y."/>
            <person name="Zhang C."/>
            <person name="Bonizzoni M."/>
            <person name="Dermauw W."/>
            <person name="Vontas J."/>
            <person name="Armbruster P."/>
            <person name="Huang X."/>
            <person name="Yang Y."/>
            <person name="Zhang H."/>
            <person name="He W."/>
            <person name="Peng H."/>
            <person name="Liu Y."/>
            <person name="Wu K."/>
            <person name="Chen J."/>
            <person name="Lirakis M."/>
            <person name="Topalis P."/>
            <person name="Van Leeuwen T."/>
            <person name="Hall A.B."/>
            <person name="Jiang X."/>
            <person name="Thorpe C."/>
            <person name="Mueller R.L."/>
            <person name="Sun C."/>
            <person name="Waterhouse R.M."/>
            <person name="Yan G."/>
            <person name="Tu Z.J."/>
            <person name="Fang X."/>
            <person name="James A.A."/>
        </authorList>
    </citation>
    <scope>NUCLEOTIDE SEQUENCE [LARGE SCALE GENOMIC DNA]</scope>
    <source>
        <strain evidence="7">Foshan</strain>
    </source>
</reference>
<dbReference type="Proteomes" id="UP000069940">
    <property type="component" value="Unassembled WGS sequence"/>
</dbReference>
<dbReference type="CDD" id="cd03784">
    <property type="entry name" value="GT1_Gtf-like"/>
    <property type="match status" value="1"/>
</dbReference>
<evidence type="ECO:0000256" key="1">
    <source>
        <dbReference type="ARBA" id="ARBA00009995"/>
    </source>
</evidence>
<evidence type="ECO:0008006" key="8">
    <source>
        <dbReference type="Google" id="ProtNLM"/>
    </source>
</evidence>
<comment type="similarity">
    <text evidence="1 4">Belongs to the UDP-glycosyltransferase family.</text>
</comment>
<dbReference type="InterPro" id="IPR002213">
    <property type="entry name" value="UDP_glucos_trans"/>
</dbReference>
<proteinExistence type="inferred from homology"/>
<evidence type="ECO:0000313" key="6">
    <source>
        <dbReference type="EnsemblMetazoa" id="AALFPA23_008447.P11401"/>
    </source>
</evidence>
<dbReference type="GeneID" id="109405606"/>
<dbReference type="Pfam" id="PF00201">
    <property type="entry name" value="UDPGT"/>
    <property type="match status" value="1"/>
</dbReference>
<dbReference type="SUPFAM" id="SSF53756">
    <property type="entry name" value="UDP-Glycosyltransferase/glycogen phosphorylase"/>
    <property type="match status" value="1"/>
</dbReference>
<dbReference type="EnsemblMetazoa" id="AALFPA23_008447.R11401">
    <property type="protein sequence ID" value="AALFPA23_008447.P11401"/>
    <property type="gene ID" value="AALFPA23_008447"/>
</dbReference>
<dbReference type="PROSITE" id="PS00375">
    <property type="entry name" value="UDPGT"/>
    <property type="match status" value="1"/>
</dbReference>
<name>A0ABM1YEI8_AEDAL</name>
<dbReference type="InterPro" id="IPR050271">
    <property type="entry name" value="UDP-glycosyltransferase"/>
</dbReference>
<sequence>MGNAKFQISAPRCRFLVSIIRWWEKVFKRREMMLKIISVFVFLTVLGGVEVNGSKILAVFPSTSKTNYILGQVLFEQLASRGHEITVISPFEIEYDSASIRQIKLTGMFAHLEDYGMNTNIFTKWDKSSFYGNNNLIYGTAAMAENTLGHPKVQELLKSDASFDLLLLDQVLCDSLLGLANHYNVPAVVFSSTSTNKFTNEMVANPHNPAYNPVSSLGYSDRMSFDQRLWNTLVSISEQFNYKYLYLPSQEAVYRRHFAGKNLPPLLDVIHNVSAVLVNSNPMINYPRPVVPTMVEVGGMHLRKFDKTGLSEDVVNWVEAAKGGVIYFSMGGNAKSIDLPANVRKAFTGAFGQLSGTLIIWKWENATLENQSSNVIIGPWMPQQELLAHPNVRLHITHGGLLGMMESVHYGKPILGLPLAGEQEILVDKAVAGGYGLKLDYQNITQEIVLESIKRIMEDTSFRKNALKISRQFREQSMKPMDKAIYHIEYVLKNDGGVQKLRSGALSLTFWERHLVDVALCIVAIALLPIVVIAILIQMILRKSHQRKMTPSVSDLRKAAIKKKTK</sequence>
<dbReference type="PANTHER" id="PTHR48043">
    <property type="entry name" value="EG:EG0003.4 PROTEIN-RELATED"/>
    <property type="match status" value="1"/>
</dbReference>
<keyword evidence="5" id="KW-0472">Membrane</keyword>
<reference evidence="6" key="2">
    <citation type="submission" date="2025-05" db="UniProtKB">
        <authorList>
            <consortium name="EnsemblMetazoa"/>
        </authorList>
    </citation>
    <scope>IDENTIFICATION</scope>
    <source>
        <strain evidence="6">Foshan</strain>
    </source>
</reference>
<keyword evidence="3 4" id="KW-0808">Transferase</keyword>
<dbReference type="InterPro" id="IPR035595">
    <property type="entry name" value="UDP_glycos_trans_CS"/>
</dbReference>
<dbReference type="PANTHER" id="PTHR48043:SF159">
    <property type="entry name" value="EG:EG0003.4 PROTEIN-RELATED"/>
    <property type="match status" value="1"/>
</dbReference>
<keyword evidence="5" id="KW-0812">Transmembrane</keyword>
<keyword evidence="2 4" id="KW-0328">Glycosyltransferase</keyword>
<dbReference type="Gene3D" id="3.40.50.2000">
    <property type="entry name" value="Glycogen Phosphorylase B"/>
    <property type="match status" value="2"/>
</dbReference>
<evidence type="ECO:0000256" key="2">
    <source>
        <dbReference type="ARBA" id="ARBA00022676"/>
    </source>
</evidence>
<feature type="transmembrane region" description="Helical" evidence="5">
    <location>
        <begin position="515"/>
        <end position="541"/>
    </location>
</feature>
<evidence type="ECO:0000313" key="7">
    <source>
        <dbReference type="Proteomes" id="UP000069940"/>
    </source>
</evidence>
<organism evidence="6 7">
    <name type="scientific">Aedes albopictus</name>
    <name type="common">Asian tiger mosquito</name>
    <name type="synonym">Stegomyia albopicta</name>
    <dbReference type="NCBI Taxonomy" id="7160"/>
    <lineage>
        <taxon>Eukaryota</taxon>
        <taxon>Metazoa</taxon>
        <taxon>Ecdysozoa</taxon>
        <taxon>Arthropoda</taxon>
        <taxon>Hexapoda</taxon>
        <taxon>Insecta</taxon>
        <taxon>Pterygota</taxon>
        <taxon>Neoptera</taxon>
        <taxon>Endopterygota</taxon>
        <taxon>Diptera</taxon>
        <taxon>Nematocera</taxon>
        <taxon>Culicoidea</taxon>
        <taxon>Culicidae</taxon>
        <taxon>Culicinae</taxon>
        <taxon>Aedini</taxon>
        <taxon>Aedes</taxon>
        <taxon>Stegomyia</taxon>
    </lineage>
</organism>
<protein>
    <recommendedName>
        <fullName evidence="8">UDP-glycosyltransferases domain-containing protein</fullName>
    </recommendedName>
</protein>
<keyword evidence="5" id="KW-1133">Transmembrane helix</keyword>